<name>A0A0F8W651_9ZZZZ</name>
<dbReference type="EMBL" id="LAZR01067169">
    <property type="protein sequence ID" value="KKK52147.1"/>
    <property type="molecule type" value="Genomic_DNA"/>
</dbReference>
<comment type="caution">
    <text evidence="1">The sequence shown here is derived from an EMBL/GenBank/DDBJ whole genome shotgun (WGS) entry which is preliminary data.</text>
</comment>
<evidence type="ECO:0000313" key="1">
    <source>
        <dbReference type="EMBL" id="KKK52147.1"/>
    </source>
</evidence>
<feature type="non-terminal residue" evidence="1">
    <location>
        <position position="1"/>
    </location>
</feature>
<protein>
    <submittedName>
        <fullName evidence="1">Uncharacterized protein</fullName>
    </submittedName>
</protein>
<proteinExistence type="predicted"/>
<organism evidence="1">
    <name type="scientific">marine sediment metagenome</name>
    <dbReference type="NCBI Taxonomy" id="412755"/>
    <lineage>
        <taxon>unclassified sequences</taxon>
        <taxon>metagenomes</taxon>
        <taxon>ecological metagenomes</taxon>
    </lineage>
</organism>
<dbReference type="AlphaFoldDB" id="A0A0F8W651"/>
<reference evidence="1" key="1">
    <citation type="journal article" date="2015" name="Nature">
        <title>Complex archaea that bridge the gap between prokaryotes and eukaryotes.</title>
        <authorList>
            <person name="Spang A."/>
            <person name="Saw J.H."/>
            <person name="Jorgensen S.L."/>
            <person name="Zaremba-Niedzwiedzka K."/>
            <person name="Martijn J."/>
            <person name="Lind A.E."/>
            <person name="van Eijk R."/>
            <person name="Schleper C."/>
            <person name="Guy L."/>
            <person name="Ettema T.J."/>
        </authorList>
    </citation>
    <scope>NUCLEOTIDE SEQUENCE</scope>
</reference>
<accession>A0A0F8W651</accession>
<sequence>SDTGRGWTAQAESDTVIFTSWDASSRTGTYDLTDTTSAAGSFAQTVVGGVTYLVTIPIDDGTWLFSITGVTSVAANREWIGVEGVPFTITIPKGVTTLYFESDTVSVAYMVVLAE</sequence>
<gene>
    <name evidence="1" type="ORF">LCGC14_3107830</name>
</gene>